<name>A0ABV8JSI1_9FLAO</name>
<accession>A0ABV8JSI1</accession>
<dbReference type="RefSeq" id="WP_192460343.1">
    <property type="nucleotide sequence ID" value="NZ_JACYFJ010000001.1"/>
</dbReference>
<protein>
    <submittedName>
        <fullName evidence="1">Uncharacterized protein</fullName>
    </submittedName>
</protein>
<sequence>MNRDLPLAVKAIQDTGLKHSLITTSVLDAQNELEQTILQAASRLGIKHYRTGWLSYSQEKPILDQMNIFKSNL</sequence>
<evidence type="ECO:0000313" key="1">
    <source>
        <dbReference type="EMBL" id="MFC4096035.1"/>
    </source>
</evidence>
<dbReference type="Proteomes" id="UP001595814">
    <property type="component" value="Unassembled WGS sequence"/>
</dbReference>
<evidence type="ECO:0000313" key="2">
    <source>
        <dbReference type="Proteomes" id="UP001595814"/>
    </source>
</evidence>
<dbReference type="EMBL" id="JBHSAW010000004">
    <property type="protein sequence ID" value="MFC4096035.1"/>
    <property type="molecule type" value="Genomic_DNA"/>
</dbReference>
<gene>
    <name evidence="1" type="ORF">ACFOUT_09120</name>
</gene>
<reference evidence="2" key="1">
    <citation type="journal article" date="2019" name="Int. J. Syst. Evol. Microbiol.">
        <title>The Global Catalogue of Microorganisms (GCM) 10K type strain sequencing project: providing services to taxonomists for standard genome sequencing and annotation.</title>
        <authorList>
            <consortium name="The Broad Institute Genomics Platform"/>
            <consortium name="The Broad Institute Genome Sequencing Center for Infectious Disease"/>
            <person name="Wu L."/>
            <person name="Ma J."/>
        </authorList>
    </citation>
    <scope>NUCLEOTIDE SEQUENCE [LARGE SCALE GENOMIC DNA]</scope>
    <source>
        <strain evidence="2">CECT 7477</strain>
    </source>
</reference>
<proteinExistence type="predicted"/>
<keyword evidence="2" id="KW-1185">Reference proteome</keyword>
<comment type="caution">
    <text evidence="1">The sequence shown here is derived from an EMBL/GenBank/DDBJ whole genome shotgun (WGS) entry which is preliminary data.</text>
</comment>
<organism evidence="1 2">
    <name type="scientific">Euzebyella saccharophila</name>
    <dbReference type="NCBI Taxonomy" id="679664"/>
    <lineage>
        <taxon>Bacteria</taxon>
        <taxon>Pseudomonadati</taxon>
        <taxon>Bacteroidota</taxon>
        <taxon>Flavobacteriia</taxon>
        <taxon>Flavobacteriales</taxon>
        <taxon>Flavobacteriaceae</taxon>
        <taxon>Euzebyella</taxon>
    </lineage>
</organism>